<keyword evidence="2" id="KW-1185">Reference proteome</keyword>
<name>A0A1H0BVW0_9HYPH</name>
<dbReference type="CDD" id="cd10979">
    <property type="entry name" value="CE4_PuuE_like"/>
    <property type="match status" value="1"/>
</dbReference>
<evidence type="ECO:0000313" key="1">
    <source>
        <dbReference type="EMBL" id="SDN49791.1"/>
    </source>
</evidence>
<dbReference type="InterPro" id="IPR011330">
    <property type="entry name" value="Glyco_hydro/deAcase_b/a-brl"/>
</dbReference>
<accession>A0A1H0BVW0</accession>
<dbReference type="STRING" id="1166073.SAMN05192530_10125"/>
<dbReference type="AlphaFoldDB" id="A0A1H0BVW0"/>
<protein>
    <recommendedName>
        <fullName evidence="3">Polysaccharide deacetylase</fullName>
    </recommendedName>
</protein>
<dbReference type="Proteomes" id="UP000198793">
    <property type="component" value="Unassembled WGS sequence"/>
</dbReference>
<dbReference type="Gene3D" id="3.20.20.370">
    <property type="entry name" value="Glycoside hydrolase/deacetylase"/>
    <property type="match status" value="1"/>
</dbReference>
<sequence>MTDATHPTRSHGRFPYSALPDRPVFDWPGGKRLAVYVALNVECFSFGEGDGAQLAPKGGEPDVLNASWREWGNRVGVWRLRDLADELDLPLAVLLNSAAYHDCPGLADAFRARGDEIVGHGRTNAERQGTLGEAAERALIREASDLYRHHEGRLPDGWLGPWISESAVTPDLLVEEGYGYLLDWMHDDQPVWMRTRGGQPILSVPYSHEINDIPAVTTRLVSGPDFARMVSDQFHEMLAASRQAPLVMSIALHPYLVGQPHRLRPLREALREIAAHRDEIWLTRPGEIAQAFGAIAPFEG</sequence>
<gene>
    <name evidence="1" type="ORF">SAMN05192530_10125</name>
</gene>
<dbReference type="RefSeq" id="WP_090667146.1">
    <property type="nucleotide sequence ID" value="NZ_FNIT01000001.1"/>
</dbReference>
<organism evidence="1 2">
    <name type="scientific">Aureimonas jatrophae</name>
    <dbReference type="NCBI Taxonomy" id="1166073"/>
    <lineage>
        <taxon>Bacteria</taxon>
        <taxon>Pseudomonadati</taxon>
        <taxon>Pseudomonadota</taxon>
        <taxon>Alphaproteobacteria</taxon>
        <taxon>Hyphomicrobiales</taxon>
        <taxon>Aurantimonadaceae</taxon>
        <taxon>Aureimonas</taxon>
    </lineage>
</organism>
<reference evidence="1 2" key="1">
    <citation type="submission" date="2016-10" db="EMBL/GenBank/DDBJ databases">
        <authorList>
            <person name="de Groot N.N."/>
        </authorList>
    </citation>
    <scope>NUCLEOTIDE SEQUENCE [LARGE SCALE GENOMIC DNA]</scope>
    <source>
        <strain evidence="2">L7-484,KACC 16230,DSM 25025</strain>
    </source>
</reference>
<dbReference type="GO" id="GO:0005975">
    <property type="term" value="P:carbohydrate metabolic process"/>
    <property type="evidence" value="ECO:0007669"/>
    <property type="project" value="InterPro"/>
</dbReference>
<evidence type="ECO:0000313" key="2">
    <source>
        <dbReference type="Proteomes" id="UP000198793"/>
    </source>
</evidence>
<dbReference type="SUPFAM" id="SSF88713">
    <property type="entry name" value="Glycoside hydrolase/deacetylase"/>
    <property type="match status" value="1"/>
</dbReference>
<proteinExistence type="predicted"/>
<dbReference type="PANTHER" id="PTHR43123">
    <property type="entry name" value="POLYSACCHARIDE DEACETYLASE-RELATED"/>
    <property type="match status" value="1"/>
</dbReference>
<dbReference type="OrthoDB" id="9787041at2"/>
<dbReference type="PANTHER" id="PTHR43123:SF4">
    <property type="entry name" value="POLYSACCHARIDE DEACETYLASE"/>
    <property type="match status" value="1"/>
</dbReference>
<dbReference type="EMBL" id="FNIT01000001">
    <property type="protein sequence ID" value="SDN49791.1"/>
    <property type="molecule type" value="Genomic_DNA"/>
</dbReference>
<evidence type="ECO:0008006" key="3">
    <source>
        <dbReference type="Google" id="ProtNLM"/>
    </source>
</evidence>